<dbReference type="EMBL" id="LAZR01004021">
    <property type="protein sequence ID" value="KKN12554.1"/>
    <property type="molecule type" value="Genomic_DNA"/>
</dbReference>
<dbReference type="AlphaFoldDB" id="A0A0F9N3H1"/>
<evidence type="ECO:0000313" key="2">
    <source>
        <dbReference type="EMBL" id="KKN12554.1"/>
    </source>
</evidence>
<evidence type="ECO:0000256" key="1">
    <source>
        <dbReference type="SAM" id="MobiDB-lite"/>
    </source>
</evidence>
<comment type="caution">
    <text evidence="2">The sequence shown here is derived from an EMBL/GenBank/DDBJ whole genome shotgun (WGS) entry which is preliminary data.</text>
</comment>
<protein>
    <submittedName>
        <fullName evidence="2">Uncharacterized protein</fullName>
    </submittedName>
</protein>
<sequence>MTPSPSGGDVSTPPATQAAGAAPVPLPASAAALPPAVSAEIVRLADAGMGPDALGAKFRLAYKVLNRIVTRERKRRADAWARGGPGLGWAERRAFDGAEIDPEA</sequence>
<name>A0A0F9N3H1_9ZZZZ</name>
<proteinExistence type="predicted"/>
<feature type="compositionally biased region" description="Low complexity" evidence="1">
    <location>
        <begin position="13"/>
        <end position="22"/>
    </location>
</feature>
<organism evidence="2">
    <name type="scientific">marine sediment metagenome</name>
    <dbReference type="NCBI Taxonomy" id="412755"/>
    <lineage>
        <taxon>unclassified sequences</taxon>
        <taxon>metagenomes</taxon>
        <taxon>ecological metagenomes</taxon>
    </lineage>
</organism>
<reference evidence="2" key="1">
    <citation type="journal article" date="2015" name="Nature">
        <title>Complex archaea that bridge the gap between prokaryotes and eukaryotes.</title>
        <authorList>
            <person name="Spang A."/>
            <person name="Saw J.H."/>
            <person name="Jorgensen S.L."/>
            <person name="Zaremba-Niedzwiedzka K."/>
            <person name="Martijn J."/>
            <person name="Lind A.E."/>
            <person name="van Eijk R."/>
            <person name="Schleper C."/>
            <person name="Guy L."/>
            <person name="Ettema T.J."/>
        </authorList>
    </citation>
    <scope>NUCLEOTIDE SEQUENCE</scope>
</reference>
<accession>A0A0F9N3H1</accession>
<gene>
    <name evidence="2" type="ORF">LCGC14_1015400</name>
</gene>
<feature type="region of interest" description="Disordered" evidence="1">
    <location>
        <begin position="1"/>
        <end position="22"/>
    </location>
</feature>